<evidence type="ECO:0000313" key="2">
    <source>
        <dbReference type="EMBL" id="SFK13434.1"/>
    </source>
</evidence>
<feature type="transmembrane region" description="Helical" evidence="1">
    <location>
        <begin position="136"/>
        <end position="166"/>
    </location>
</feature>
<sequence>MLGTIVNVVLIIIGSMIGSIFKRGMKESYQDILMQGMGLAVTALGAFSISKHMGNSQYPVLFIVSLAVGSIVGEKLDMESRFKNLVSRISKGNLAEGLSTAVLLFCIGTLSIVGPIESALNGNQTYLFTNAILDLITSMVLAATFGIGIALSAIVLFCWQGFFYLAAGYVADFITPELLTEISIIGGVLILSSGLSILGVKKFKTMNLIPALLFPVVYLTVKSLIGF</sequence>
<feature type="transmembrane region" description="Helical" evidence="1">
    <location>
        <begin position="56"/>
        <end position="73"/>
    </location>
</feature>
<dbReference type="RefSeq" id="WP_092270414.1">
    <property type="nucleotide sequence ID" value="NZ_FORT01000009.1"/>
</dbReference>
<keyword evidence="3" id="KW-1185">Reference proteome</keyword>
<dbReference type="AlphaFoldDB" id="A0A1I3X1B5"/>
<dbReference type="Proteomes" id="UP000198915">
    <property type="component" value="Unassembled WGS sequence"/>
</dbReference>
<evidence type="ECO:0008006" key="4">
    <source>
        <dbReference type="Google" id="ProtNLM"/>
    </source>
</evidence>
<dbReference type="EMBL" id="FORT01000009">
    <property type="protein sequence ID" value="SFK13434.1"/>
    <property type="molecule type" value="Genomic_DNA"/>
</dbReference>
<dbReference type="PANTHER" id="PTHR36111">
    <property type="entry name" value="INNER MEMBRANE PROTEIN-RELATED"/>
    <property type="match status" value="1"/>
</dbReference>
<feature type="transmembrane region" description="Helical" evidence="1">
    <location>
        <begin position="206"/>
        <end position="225"/>
    </location>
</feature>
<protein>
    <recommendedName>
        <fullName evidence="4">Transport protein</fullName>
    </recommendedName>
</protein>
<dbReference type="STRING" id="1884381.SAMN05518846_10916"/>
<evidence type="ECO:0000313" key="3">
    <source>
        <dbReference type="Proteomes" id="UP000198915"/>
    </source>
</evidence>
<dbReference type="Pfam" id="PF04474">
    <property type="entry name" value="DUF554"/>
    <property type="match status" value="1"/>
</dbReference>
<keyword evidence="1" id="KW-1133">Transmembrane helix</keyword>
<feature type="transmembrane region" description="Helical" evidence="1">
    <location>
        <begin position="32"/>
        <end position="50"/>
    </location>
</feature>
<keyword evidence="1" id="KW-0812">Transmembrane</keyword>
<gene>
    <name evidence="2" type="ORF">SAMN05518846_10916</name>
</gene>
<accession>A0A1I3X1B5</accession>
<evidence type="ECO:0000256" key="1">
    <source>
        <dbReference type="SAM" id="Phobius"/>
    </source>
</evidence>
<proteinExistence type="predicted"/>
<dbReference type="InterPro" id="IPR007563">
    <property type="entry name" value="DUF554"/>
</dbReference>
<feature type="transmembrane region" description="Helical" evidence="1">
    <location>
        <begin position="178"/>
        <end position="200"/>
    </location>
</feature>
<reference evidence="3" key="1">
    <citation type="submission" date="2016-10" db="EMBL/GenBank/DDBJ databases">
        <authorList>
            <person name="Varghese N."/>
            <person name="Submissions S."/>
        </authorList>
    </citation>
    <scope>NUCLEOTIDE SEQUENCE [LARGE SCALE GENOMIC DNA]</scope>
    <source>
        <strain evidence="3">OK042</strain>
    </source>
</reference>
<organism evidence="2 3">
    <name type="scientific">Brevibacillus centrosporus</name>
    <dbReference type="NCBI Taxonomy" id="54910"/>
    <lineage>
        <taxon>Bacteria</taxon>
        <taxon>Bacillati</taxon>
        <taxon>Bacillota</taxon>
        <taxon>Bacilli</taxon>
        <taxon>Bacillales</taxon>
        <taxon>Paenibacillaceae</taxon>
        <taxon>Brevibacillus</taxon>
    </lineage>
</organism>
<name>A0A1I3X1B5_9BACL</name>
<feature type="transmembrane region" description="Helical" evidence="1">
    <location>
        <begin position="6"/>
        <end position="25"/>
    </location>
</feature>
<dbReference type="PANTHER" id="PTHR36111:SF2">
    <property type="entry name" value="INNER MEMBRANE PROTEIN"/>
    <property type="match status" value="1"/>
</dbReference>
<keyword evidence="1" id="KW-0472">Membrane</keyword>
<feature type="transmembrane region" description="Helical" evidence="1">
    <location>
        <begin position="94"/>
        <end position="116"/>
    </location>
</feature>